<evidence type="ECO:0000313" key="1">
    <source>
        <dbReference type="EMBL" id="VCU39794.1"/>
    </source>
</evidence>
<sequence>MNVGAEFTVSLSAPIGKKKSLQLS</sequence>
<name>A0A9X9L9B8_BLUGR</name>
<evidence type="ECO:0000313" key="2">
    <source>
        <dbReference type="Proteomes" id="UP000324639"/>
    </source>
</evidence>
<dbReference type="Proteomes" id="UP000324639">
    <property type="component" value="Chromosome Bgt_-02"/>
</dbReference>
<proteinExistence type="predicted"/>
<accession>A0A9X9L9B8</accession>
<dbReference type="EMBL" id="LR026985">
    <property type="protein sequence ID" value="VCU39794.1"/>
    <property type="molecule type" value="Genomic_DNA"/>
</dbReference>
<organism evidence="1 2">
    <name type="scientific">Blumeria graminis f. sp. tritici</name>
    <dbReference type="NCBI Taxonomy" id="62690"/>
    <lineage>
        <taxon>Eukaryota</taxon>
        <taxon>Fungi</taxon>
        <taxon>Dikarya</taxon>
        <taxon>Ascomycota</taxon>
        <taxon>Pezizomycotina</taxon>
        <taxon>Leotiomycetes</taxon>
        <taxon>Erysiphales</taxon>
        <taxon>Erysiphaceae</taxon>
        <taxon>Blumeria</taxon>
    </lineage>
</organism>
<dbReference type="AlphaFoldDB" id="A0A9X9L9B8"/>
<reference evidence="1 2" key="1">
    <citation type="submission" date="2018-08" db="EMBL/GenBank/DDBJ databases">
        <authorList>
            <person name="Muller C M."/>
        </authorList>
    </citation>
    <scope>NUCLEOTIDE SEQUENCE [LARGE SCALE GENOMIC DNA]</scope>
</reference>
<gene>
    <name evidence="1" type="ORF">BGT96224V316_LOCUS1047</name>
</gene>
<protein>
    <submittedName>
        <fullName evidence="1">Bgt-51839</fullName>
    </submittedName>
</protein>
<keyword evidence="2" id="KW-1185">Reference proteome</keyword>